<dbReference type="SUPFAM" id="SSF52283">
    <property type="entry name" value="Formate/glycerate dehydrogenase catalytic domain-like"/>
    <property type="match status" value="1"/>
</dbReference>
<dbReference type="InterPro" id="IPR006140">
    <property type="entry name" value="D-isomer_DH_NAD-bd"/>
</dbReference>
<organism evidence="4 5">
    <name type="scientific">Streptomyces iconiensis</name>
    <dbReference type="NCBI Taxonomy" id="1384038"/>
    <lineage>
        <taxon>Bacteria</taxon>
        <taxon>Bacillati</taxon>
        <taxon>Actinomycetota</taxon>
        <taxon>Actinomycetes</taxon>
        <taxon>Kitasatosporales</taxon>
        <taxon>Streptomycetaceae</taxon>
        <taxon>Streptomyces</taxon>
    </lineage>
</organism>
<dbReference type="InterPro" id="IPR029753">
    <property type="entry name" value="D-isomer_DH_CS"/>
</dbReference>
<dbReference type="PANTHER" id="PTHR10996">
    <property type="entry name" value="2-HYDROXYACID DEHYDROGENASE-RELATED"/>
    <property type="match status" value="1"/>
</dbReference>
<keyword evidence="2" id="KW-0520">NAD</keyword>
<feature type="domain" description="D-isomer specific 2-hydroxyacid dehydrogenase NAD-binding" evidence="3">
    <location>
        <begin position="116"/>
        <end position="286"/>
    </location>
</feature>
<evidence type="ECO:0000313" key="4">
    <source>
        <dbReference type="EMBL" id="MDJ1130887.1"/>
    </source>
</evidence>
<dbReference type="InterPro" id="IPR036291">
    <property type="entry name" value="NAD(P)-bd_dom_sf"/>
</dbReference>
<dbReference type="PANTHER" id="PTHR10996:SF178">
    <property type="entry name" value="2-HYDROXYACID DEHYDROGENASE YGL185C-RELATED"/>
    <property type="match status" value="1"/>
</dbReference>
<dbReference type="SUPFAM" id="SSF51735">
    <property type="entry name" value="NAD(P)-binding Rossmann-fold domains"/>
    <property type="match status" value="1"/>
</dbReference>
<evidence type="ECO:0000256" key="2">
    <source>
        <dbReference type="ARBA" id="ARBA00023027"/>
    </source>
</evidence>
<dbReference type="RefSeq" id="WP_274043699.1">
    <property type="nucleotide sequence ID" value="NZ_JANCPR020000002.1"/>
</dbReference>
<dbReference type="Gene3D" id="3.40.50.720">
    <property type="entry name" value="NAD(P)-binding Rossmann-like Domain"/>
    <property type="match status" value="2"/>
</dbReference>
<dbReference type="PROSITE" id="PS00671">
    <property type="entry name" value="D_2_HYDROXYACID_DH_3"/>
    <property type="match status" value="1"/>
</dbReference>
<dbReference type="CDD" id="cd12167">
    <property type="entry name" value="2-Hacid_dh_8"/>
    <property type="match status" value="1"/>
</dbReference>
<evidence type="ECO:0000256" key="1">
    <source>
        <dbReference type="ARBA" id="ARBA00023002"/>
    </source>
</evidence>
<proteinExistence type="predicted"/>
<keyword evidence="5" id="KW-1185">Reference proteome</keyword>
<reference evidence="4 5" key="1">
    <citation type="submission" date="2023-05" db="EMBL/GenBank/DDBJ databases">
        <title>Streptantibioticus silvisoli sp. nov., acidotolerant actinomycetes 1 from pine litter.</title>
        <authorList>
            <person name="Swiecimska M."/>
            <person name="Golinska P."/>
            <person name="Sangal V."/>
            <person name="Wachnowicz B."/>
            <person name="Goodfellow M."/>
        </authorList>
    </citation>
    <scope>NUCLEOTIDE SEQUENCE [LARGE SCALE GENOMIC DNA]</scope>
    <source>
        <strain evidence="4 5">DSM 42109</strain>
    </source>
</reference>
<sequence>MSPQVVDQVFPPPVRARLHEVAEVNAGGVLDEFDSPEAHAALAGTEVLLTCWGCPSVDAEVLDRAPLLRAVVHAAGTVKPFVTEEVHARGIAVSTAADANAVPVAEFTLAAVILGAKRAFPLSRRMSAERTGRAGLGKLPAMGTNGITVGVIGASRVGRRVLRLLACLDVRLLVHDPYLTEEETLALGAVSTGLDDLLVLSDVVTVHAPELPGTRRLLDRERLALLRDGALLVNTARGRLVDADALTEELVSGRIDAVLDVTDPEPLPPGSPLYDLPNVFLTPHLAGALGNELPRLGSSAVQEIARLGRGEPLAFPVTARQWEYTA</sequence>
<dbReference type="EMBL" id="JANCPR020000002">
    <property type="protein sequence ID" value="MDJ1130887.1"/>
    <property type="molecule type" value="Genomic_DNA"/>
</dbReference>
<gene>
    <name evidence="4" type="ORF">NMN56_002760</name>
</gene>
<dbReference type="Proteomes" id="UP001214441">
    <property type="component" value="Unassembled WGS sequence"/>
</dbReference>
<dbReference type="Pfam" id="PF02826">
    <property type="entry name" value="2-Hacid_dh_C"/>
    <property type="match status" value="1"/>
</dbReference>
<comment type="caution">
    <text evidence="4">The sequence shown here is derived from an EMBL/GenBank/DDBJ whole genome shotgun (WGS) entry which is preliminary data.</text>
</comment>
<protein>
    <submittedName>
        <fullName evidence="4">Hydroxyacid dehydrogenase</fullName>
    </submittedName>
</protein>
<dbReference type="InterPro" id="IPR050223">
    <property type="entry name" value="D-isomer_2-hydroxyacid_DH"/>
</dbReference>
<accession>A0ABT6ZPV1</accession>
<dbReference type="PROSITE" id="PS00670">
    <property type="entry name" value="D_2_HYDROXYACID_DH_2"/>
    <property type="match status" value="1"/>
</dbReference>
<evidence type="ECO:0000313" key="5">
    <source>
        <dbReference type="Proteomes" id="UP001214441"/>
    </source>
</evidence>
<name>A0ABT6ZPV1_9ACTN</name>
<keyword evidence="1" id="KW-0560">Oxidoreductase</keyword>
<evidence type="ECO:0000259" key="3">
    <source>
        <dbReference type="Pfam" id="PF02826"/>
    </source>
</evidence>